<evidence type="ECO:0008006" key="13">
    <source>
        <dbReference type="Google" id="ProtNLM"/>
    </source>
</evidence>
<evidence type="ECO:0000256" key="5">
    <source>
        <dbReference type="PROSITE-ProRule" id="PRU00267"/>
    </source>
</evidence>
<dbReference type="Proteomes" id="UP000324800">
    <property type="component" value="Unassembled WGS sequence"/>
</dbReference>
<dbReference type="GO" id="GO:0016020">
    <property type="term" value="C:membrane"/>
    <property type="evidence" value="ECO:0007669"/>
    <property type="project" value="UniProtKB-SubCell"/>
</dbReference>
<evidence type="ECO:0000256" key="6">
    <source>
        <dbReference type="PROSITE-ProRule" id="PRU01087"/>
    </source>
</evidence>
<keyword evidence="2 6" id="KW-0812">Transmembrane</keyword>
<dbReference type="InterPro" id="IPR036910">
    <property type="entry name" value="HMG_box_dom_sf"/>
</dbReference>
<dbReference type="PROSITE" id="PS51751">
    <property type="entry name" value="EXPERA"/>
    <property type="match status" value="1"/>
</dbReference>
<feature type="region of interest" description="Disordered" evidence="7">
    <location>
        <begin position="169"/>
        <end position="209"/>
    </location>
</feature>
<dbReference type="PROSITE" id="PS50118">
    <property type="entry name" value="HMG_BOX_2"/>
    <property type="match status" value="1"/>
</dbReference>
<feature type="compositionally biased region" description="Basic and acidic residues" evidence="7">
    <location>
        <begin position="178"/>
        <end position="203"/>
    </location>
</feature>
<comment type="caution">
    <text evidence="11">The sequence shown here is derived from an EMBL/GenBank/DDBJ whole genome shotgun (WGS) entry which is preliminary data.</text>
</comment>
<comment type="subcellular location">
    <subcellularLocation>
        <location evidence="1">Membrane</location>
        <topology evidence="1">Multi-pass membrane protein</topology>
    </subcellularLocation>
</comment>
<keyword evidence="3 6" id="KW-1133">Transmembrane helix</keyword>
<feature type="non-terminal residue" evidence="11">
    <location>
        <position position="1"/>
    </location>
</feature>
<dbReference type="GO" id="GO:0005634">
    <property type="term" value="C:nucleus"/>
    <property type="evidence" value="ECO:0007669"/>
    <property type="project" value="UniProtKB-UniRule"/>
</dbReference>
<dbReference type="AlphaFoldDB" id="A0A5J4U0E5"/>
<proteinExistence type="predicted"/>
<evidence type="ECO:0000313" key="11">
    <source>
        <dbReference type="EMBL" id="KAA6363451.1"/>
    </source>
</evidence>
<feature type="transmembrane region" description="Helical" evidence="8">
    <location>
        <begin position="36"/>
        <end position="60"/>
    </location>
</feature>
<evidence type="ECO:0000256" key="7">
    <source>
        <dbReference type="SAM" id="MobiDB-lite"/>
    </source>
</evidence>
<gene>
    <name evidence="11" type="ORF">EZS28_041022</name>
</gene>
<dbReference type="InterPro" id="IPR033118">
    <property type="entry name" value="EXPERA"/>
</dbReference>
<accession>A0A5J4U0E5</accession>
<evidence type="ECO:0000256" key="3">
    <source>
        <dbReference type="ARBA" id="ARBA00022989"/>
    </source>
</evidence>
<sequence length="209" mass="25207">KDPNNFKQPIWPTAALLRIIHNYGRKFDPLLMARPIFFKITVWIDVLYFGPFYAIALYAFIKKKNWIRNWTLLWISMMLVNLAVIFAEELYGEYKSPNKPIIIVTYIAYVIFPLIALPRVLSHRRMWIPDKQDKQAYDGRKIFNEKKYSVLKDQNQEWNDSQIREELKKQWDQLSSSEKNKYSDKAEERNRNPEYQHKNESTKKRTKNN</sequence>
<feature type="transmembrane region" description="Helical" evidence="8">
    <location>
        <begin position="103"/>
        <end position="121"/>
    </location>
</feature>
<evidence type="ECO:0000256" key="1">
    <source>
        <dbReference type="ARBA" id="ARBA00004141"/>
    </source>
</evidence>
<feature type="DNA-binding region" description="HMG box" evidence="5">
    <location>
        <begin position="133"/>
        <end position="201"/>
    </location>
</feature>
<evidence type="ECO:0000256" key="8">
    <source>
        <dbReference type="SAM" id="Phobius"/>
    </source>
</evidence>
<protein>
    <recommendedName>
        <fullName evidence="13">HMG box domain-containing protein</fullName>
    </recommendedName>
</protein>
<evidence type="ECO:0000259" key="10">
    <source>
        <dbReference type="PROSITE" id="PS51751"/>
    </source>
</evidence>
<dbReference type="EMBL" id="SNRW01022898">
    <property type="protein sequence ID" value="KAA6363451.1"/>
    <property type="molecule type" value="Genomic_DNA"/>
</dbReference>
<keyword evidence="5" id="KW-0539">Nucleus</keyword>
<dbReference type="OrthoDB" id="433124at2759"/>
<keyword evidence="4 6" id="KW-0472">Membrane</keyword>
<dbReference type="GO" id="GO:0003677">
    <property type="term" value="F:DNA binding"/>
    <property type="evidence" value="ECO:0007669"/>
    <property type="project" value="UniProtKB-UniRule"/>
</dbReference>
<dbReference type="SUPFAM" id="SSF47095">
    <property type="entry name" value="HMG-box"/>
    <property type="match status" value="1"/>
</dbReference>
<feature type="domain" description="HMG box" evidence="9">
    <location>
        <begin position="133"/>
        <end position="201"/>
    </location>
</feature>
<organism evidence="11 12">
    <name type="scientific">Streblomastix strix</name>
    <dbReference type="NCBI Taxonomy" id="222440"/>
    <lineage>
        <taxon>Eukaryota</taxon>
        <taxon>Metamonada</taxon>
        <taxon>Preaxostyla</taxon>
        <taxon>Oxymonadida</taxon>
        <taxon>Streblomastigidae</taxon>
        <taxon>Streblomastix</taxon>
    </lineage>
</organism>
<dbReference type="InterPro" id="IPR009071">
    <property type="entry name" value="HMG_box_dom"/>
</dbReference>
<reference evidence="11 12" key="1">
    <citation type="submission" date="2019-03" db="EMBL/GenBank/DDBJ databases">
        <title>Single cell metagenomics reveals metabolic interactions within the superorganism composed of flagellate Streblomastix strix and complex community of Bacteroidetes bacteria on its surface.</title>
        <authorList>
            <person name="Treitli S.C."/>
            <person name="Kolisko M."/>
            <person name="Husnik F."/>
            <person name="Keeling P."/>
            <person name="Hampl V."/>
        </authorList>
    </citation>
    <scope>NUCLEOTIDE SEQUENCE [LARGE SCALE GENOMIC DNA]</scope>
    <source>
        <strain evidence="11">ST1C</strain>
    </source>
</reference>
<evidence type="ECO:0000256" key="2">
    <source>
        <dbReference type="ARBA" id="ARBA00022692"/>
    </source>
</evidence>
<feature type="domain" description="EXPERA" evidence="10">
    <location>
        <begin position="1"/>
        <end position="117"/>
    </location>
</feature>
<evidence type="ECO:0000256" key="4">
    <source>
        <dbReference type="ARBA" id="ARBA00023136"/>
    </source>
</evidence>
<dbReference type="Pfam" id="PF05241">
    <property type="entry name" value="EBP"/>
    <property type="match status" value="1"/>
</dbReference>
<evidence type="ECO:0000313" key="12">
    <source>
        <dbReference type="Proteomes" id="UP000324800"/>
    </source>
</evidence>
<keyword evidence="5" id="KW-0238">DNA-binding</keyword>
<dbReference type="Gene3D" id="1.10.30.10">
    <property type="entry name" value="High mobility group box domain"/>
    <property type="match status" value="1"/>
</dbReference>
<feature type="transmembrane region" description="Helical" evidence="8">
    <location>
        <begin position="72"/>
        <end position="91"/>
    </location>
</feature>
<name>A0A5J4U0E5_9EUKA</name>
<evidence type="ECO:0000259" key="9">
    <source>
        <dbReference type="PROSITE" id="PS50118"/>
    </source>
</evidence>